<evidence type="ECO:0000313" key="5">
    <source>
        <dbReference type="Proteomes" id="UP000256690"/>
    </source>
</evidence>
<dbReference type="InterPro" id="IPR021858">
    <property type="entry name" value="Fun_TF"/>
</dbReference>
<dbReference type="Proteomes" id="UP000256690">
    <property type="component" value="Unassembled WGS sequence"/>
</dbReference>
<dbReference type="AlphaFoldDB" id="A0A3D8QFN6"/>
<keyword evidence="2" id="KW-0539">Nucleus</keyword>
<sequence length="541" mass="60319">MPRDDDGASASQTEDSLTPLTQTNTPSSTVEALLHPGNFLPGSSNDDGVPANEASMMVPPYNDASQWVLPAAESASVGTPVSVSRMPVNDEALLQNPLNTNAFELLGTPMMRPLKTATDLSFAYTTGTSHALGSDDKQAVIFHCKVLAPLKSTRNWDRSAHTLFLNKAYNRNMALHFLLAVSHSELAIHFGQGSQPPQESQRHYQRGSELFLQAHNPFATPDHVSMMLSFLYMYMFWMRREHLDPTKLRDLSRAVLVHVRTYGLDTLCASDDVFSVDGACDGVITVSEQVLLARVITYLYDRDGFCCFFGCGGQFANYMNSIPQKRHRIWLRSRAAFFLPLSEVGYNEAGSEIEDAATIDVYFELIILHQEINTYSQSSVTHATAMKPRLQQRLEAIYKDQGTLFHQATEQSHDSQCTLMAYVTVTVFYALQIYLYRARQCAFGTRPIPAEIQDALNSLVSAAYYATKTGQVQLLERFQWSLFIAGLEVTDPVHQEWIGNNMSDPAIKKGFDHIQAFKRRSAGGITVQNIRALIDESLTVS</sequence>
<dbReference type="OrthoDB" id="4356994at2759"/>
<comment type="caution">
    <text evidence="4">The sequence shown here is derived from an EMBL/GenBank/DDBJ whole genome shotgun (WGS) entry which is preliminary data.</text>
</comment>
<dbReference type="GeneID" id="38121316"/>
<dbReference type="PANTHER" id="PTHR37534:SF46">
    <property type="entry name" value="ZN(II)2CYS6 TRANSCRIPTION FACTOR (EUROFUNG)"/>
    <property type="match status" value="1"/>
</dbReference>
<keyword evidence="5" id="KW-1185">Reference proteome</keyword>
<organism evidence="4 5">
    <name type="scientific">Aspergillus mulundensis</name>
    <dbReference type="NCBI Taxonomy" id="1810919"/>
    <lineage>
        <taxon>Eukaryota</taxon>
        <taxon>Fungi</taxon>
        <taxon>Dikarya</taxon>
        <taxon>Ascomycota</taxon>
        <taxon>Pezizomycotina</taxon>
        <taxon>Eurotiomycetes</taxon>
        <taxon>Eurotiomycetidae</taxon>
        <taxon>Eurotiales</taxon>
        <taxon>Aspergillaceae</taxon>
        <taxon>Aspergillus</taxon>
        <taxon>Aspergillus subgen. Nidulantes</taxon>
    </lineage>
</organism>
<feature type="compositionally biased region" description="Polar residues" evidence="3">
    <location>
        <begin position="9"/>
        <end position="30"/>
    </location>
</feature>
<evidence type="ECO:0000256" key="2">
    <source>
        <dbReference type="ARBA" id="ARBA00023242"/>
    </source>
</evidence>
<evidence type="ECO:0000313" key="4">
    <source>
        <dbReference type="EMBL" id="RDW60488.1"/>
    </source>
</evidence>
<evidence type="ECO:0000256" key="3">
    <source>
        <dbReference type="SAM" id="MobiDB-lite"/>
    </source>
</evidence>
<gene>
    <name evidence="4" type="ORF">DSM5745_10946</name>
</gene>
<feature type="region of interest" description="Disordered" evidence="3">
    <location>
        <begin position="1"/>
        <end position="52"/>
    </location>
</feature>
<name>A0A3D8QFN6_9EURO</name>
<dbReference type="EMBL" id="PVWQ01000018">
    <property type="protein sequence ID" value="RDW60488.1"/>
    <property type="molecule type" value="Genomic_DNA"/>
</dbReference>
<accession>A0A3D8QFN6</accession>
<dbReference type="Pfam" id="PF11951">
    <property type="entry name" value="Fungal_trans_2"/>
    <property type="match status" value="1"/>
</dbReference>
<reference evidence="4 5" key="1">
    <citation type="journal article" date="2018" name="IMA Fungus">
        <title>IMA Genome-F 9: Draft genome sequence of Annulohypoxylon stygium, Aspergillus mulundensis, Berkeleyomyces basicola (syn. Thielaviopsis basicola), Ceratocystis smalleyi, two Cercospora beticola strains, Coleophoma cylindrospora, Fusarium fracticaudum, Phialophora cf. hyalina, and Morchella septimelata.</title>
        <authorList>
            <person name="Wingfield B.D."/>
            <person name="Bills G.F."/>
            <person name="Dong Y."/>
            <person name="Huang W."/>
            <person name="Nel W.J."/>
            <person name="Swalarsk-Parry B.S."/>
            <person name="Vaghefi N."/>
            <person name="Wilken P.M."/>
            <person name="An Z."/>
            <person name="de Beer Z.W."/>
            <person name="De Vos L."/>
            <person name="Chen L."/>
            <person name="Duong T.A."/>
            <person name="Gao Y."/>
            <person name="Hammerbacher A."/>
            <person name="Kikkert J.R."/>
            <person name="Li Y."/>
            <person name="Li H."/>
            <person name="Li K."/>
            <person name="Li Q."/>
            <person name="Liu X."/>
            <person name="Ma X."/>
            <person name="Naidoo K."/>
            <person name="Pethybridge S.J."/>
            <person name="Sun J."/>
            <person name="Steenkamp E.T."/>
            <person name="van der Nest M.A."/>
            <person name="van Wyk S."/>
            <person name="Wingfield M.J."/>
            <person name="Xiong C."/>
            <person name="Yue Q."/>
            <person name="Zhang X."/>
        </authorList>
    </citation>
    <scope>NUCLEOTIDE SEQUENCE [LARGE SCALE GENOMIC DNA]</scope>
    <source>
        <strain evidence="4 5">DSM 5745</strain>
    </source>
</reference>
<dbReference type="RefSeq" id="XP_026598600.1">
    <property type="nucleotide sequence ID" value="XM_026752962.1"/>
</dbReference>
<proteinExistence type="predicted"/>
<dbReference type="PANTHER" id="PTHR37534">
    <property type="entry name" value="TRANSCRIPTIONAL ACTIVATOR PROTEIN UGA3"/>
    <property type="match status" value="1"/>
</dbReference>
<comment type="subcellular location">
    <subcellularLocation>
        <location evidence="1">Nucleus</location>
    </subcellularLocation>
</comment>
<dbReference type="GO" id="GO:0005634">
    <property type="term" value="C:nucleus"/>
    <property type="evidence" value="ECO:0007669"/>
    <property type="project" value="UniProtKB-SubCell"/>
</dbReference>
<protein>
    <submittedName>
        <fullName evidence="4">Putative Zn(II)2Cys6 transcription factor</fullName>
    </submittedName>
</protein>
<evidence type="ECO:0000256" key="1">
    <source>
        <dbReference type="ARBA" id="ARBA00004123"/>
    </source>
</evidence>